<evidence type="ECO:0000313" key="2">
    <source>
        <dbReference type="EMBL" id="MBW3098643.1"/>
    </source>
</evidence>
<dbReference type="Pfam" id="PF17264">
    <property type="entry name" value="DUF5330"/>
    <property type="match status" value="1"/>
</dbReference>
<dbReference type="RefSeq" id="WP_219202969.1">
    <property type="nucleotide sequence ID" value="NZ_JAHWQX010000004.1"/>
</dbReference>
<accession>A0ABS6WSM4</accession>
<dbReference type="InterPro" id="IPR035220">
    <property type="entry name" value="DUF5330"/>
</dbReference>
<evidence type="ECO:0000256" key="1">
    <source>
        <dbReference type="SAM" id="SignalP"/>
    </source>
</evidence>
<sequence length="169" mass="17401">MWFLLKGAFWFSLVLLALPFVAGSPETADRRADAVSTDPMAVPAAPTEVAGDVGQGLAVAAAAIGDIFAMCERNPAICERGGQTLHALGLQAREGARVAYRLLDEHFAAGAEPGEGETLIVAGNGLAAPAGDTTYPGDRPTLVMSEPIVTGSLPAGVPLDRIPVPTLLR</sequence>
<evidence type="ECO:0000313" key="3">
    <source>
        <dbReference type="Proteomes" id="UP001430804"/>
    </source>
</evidence>
<keyword evidence="3" id="KW-1185">Reference proteome</keyword>
<organism evidence="2 3">
    <name type="scientific">Pseudohoeflea coraliihabitans</name>
    <dbReference type="NCBI Taxonomy" id="2860393"/>
    <lineage>
        <taxon>Bacteria</taxon>
        <taxon>Pseudomonadati</taxon>
        <taxon>Pseudomonadota</taxon>
        <taxon>Alphaproteobacteria</taxon>
        <taxon>Hyphomicrobiales</taxon>
        <taxon>Rhizobiaceae</taxon>
        <taxon>Pseudohoeflea</taxon>
    </lineage>
</organism>
<protein>
    <submittedName>
        <fullName evidence="2">DUF5330 domain-containing protein</fullName>
    </submittedName>
</protein>
<feature type="chain" id="PRO_5045797619" evidence="1">
    <location>
        <begin position="23"/>
        <end position="169"/>
    </location>
</feature>
<dbReference type="Proteomes" id="UP001430804">
    <property type="component" value="Unassembled WGS sequence"/>
</dbReference>
<keyword evidence="1" id="KW-0732">Signal</keyword>
<reference evidence="2" key="1">
    <citation type="submission" date="2021-07" db="EMBL/GenBank/DDBJ databases">
        <title>Pseudohoeflea marina sp. nov. a polyhydroxyalcanoate-producing bacterium.</title>
        <authorList>
            <person name="Zheng W."/>
            <person name="Yu S."/>
            <person name="Huang Y."/>
        </authorList>
    </citation>
    <scope>NUCLEOTIDE SEQUENCE</scope>
    <source>
        <strain evidence="2">DP4N28-3</strain>
    </source>
</reference>
<comment type="caution">
    <text evidence="2">The sequence shown here is derived from an EMBL/GenBank/DDBJ whole genome shotgun (WGS) entry which is preliminary data.</text>
</comment>
<name>A0ABS6WSM4_9HYPH</name>
<dbReference type="EMBL" id="JAHWQX010000004">
    <property type="protein sequence ID" value="MBW3098643.1"/>
    <property type="molecule type" value="Genomic_DNA"/>
</dbReference>
<feature type="signal peptide" evidence="1">
    <location>
        <begin position="1"/>
        <end position="22"/>
    </location>
</feature>
<gene>
    <name evidence="2" type="ORF">KY465_15265</name>
</gene>
<proteinExistence type="predicted"/>